<feature type="transmembrane region" description="Helical" evidence="5">
    <location>
        <begin position="12"/>
        <end position="36"/>
    </location>
</feature>
<dbReference type="Ensembl" id="ENSHHUT00000025951.1">
    <property type="protein sequence ID" value="ENSHHUP00000024991.1"/>
    <property type="gene ID" value="ENSHHUG00000015743.1"/>
</dbReference>
<dbReference type="GO" id="GO:0005783">
    <property type="term" value="C:endoplasmic reticulum"/>
    <property type="evidence" value="ECO:0007669"/>
    <property type="project" value="TreeGrafter"/>
</dbReference>
<dbReference type="SMART" id="SM00563">
    <property type="entry name" value="PlsC"/>
    <property type="match status" value="1"/>
</dbReference>
<accession>A0A4W5LGJ9</accession>
<evidence type="ECO:0000259" key="6">
    <source>
        <dbReference type="SMART" id="SM00563"/>
    </source>
</evidence>
<keyword evidence="5" id="KW-0812">Transmembrane</keyword>
<proteinExistence type="predicted"/>
<dbReference type="CDD" id="cd07989">
    <property type="entry name" value="LPLAT_AGPAT-like"/>
    <property type="match status" value="1"/>
</dbReference>
<dbReference type="EC" id="2.3.1.51" evidence="2"/>
<dbReference type="SUPFAM" id="SSF69593">
    <property type="entry name" value="Glycerol-3-phosphate (1)-acyltransferase"/>
    <property type="match status" value="1"/>
</dbReference>
<keyword evidence="5" id="KW-0472">Membrane</keyword>
<dbReference type="GO" id="GO:0006654">
    <property type="term" value="P:phosphatidic acid biosynthetic process"/>
    <property type="evidence" value="ECO:0007669"/>
    <property type="project" value="TreeGrafter"/>
</dbReference>
<evidence type="ECO:0000256" key="1">
    <source>
        <dbReference type="ARBA" id="ARBA00004728"/>
    </source>
</evidence>
<evidence type="ECO:0000256" key="5">
    <source>
        <dbReference type="SAM" id="Phobius"/>
    </source>
</evidence>
<reference evidence="7" key="2">
    <citation type="submission" date="2025-08" db="UniProtKB">
        <authorList>
            <consortium name="Ensembl"/>
        </authorList>
    </citation>
    <scope>IDENTIFICATION</scope>
</reference>
<dbReference type="STRING" id="62062.ENSHHUP00000024991"/>
<keyword evidence="8" id="KW-1185">Reference proteome</keyword>
<feature type="domain" description="Phospholipid/glycerol acyltransferase" evidence="6">
    <location>
        <begin position="77"/>
        <end position="192"/>
    </location>
</feature>
<reference evidence="8" key="1">
    <citation type="submission" date="2018-06" db="EMBL/GenBank/DDBJ databases">
        <title>Genome assembly of Danube salmon.</title>
        <authorList>
            <person name="Macqueen D.J."/>
            <person name="Gundappa M.K."/>
        </authorList>
    </citation>
    <scope>NUCLEOTIDE SEQUENCE [LARGE SCALE GENOMIC DNA]</scope>
</reference>
<keyword evidence="4" id="KW-0012">Acyltransferase</keyword>
<keyword evidence="5" id="KW-1133">Transmembrane helix</keyword>
<reference evidence="7" key="3">
    <citation type="submission" date="2025-09" db="UniProtKB">
        <authorList>
            <consortium name="Ensembl"/>
        </authorList>
    </citation>
    <scope>IDENTIFICATION</scope>
</reference>
<evidence type="ECO:0000256" key="4">
    <source>
        <dbReference type="ARBA" id="ARBA00023315"/>
    </source>
</evidence>
<dbReference type="Pfam" id="PF01553">
    <property type="entry name" value="Acyltransferase"/>
    <property type="match status" value="1"/>
</dbReference>
<dbReference type="AlphaFoldDB" id="A0A4W5LGJ9"/>
<dbReference type="GeneTree" id="ENSGT00390000008726"/>
<evidence type="ECO:0000256" key="2">
    <source>
        <dbReference type="ARBA" id="ARBA00013211"/>
    </source>
</evidence>
<dbReference type="GO" id="GO:0003841">
    <property type="term" value="F:1-acylglycerol-3-phosphate O-acyltransferase activity"/>
    <property type="evidence" value="ECO:0007669"/>
    <property type="project" value="UniProtKB-EC"/>
</dbReference>
<evidence type="ECO:0000313" key="7">
    <source>
        <dbReference type="Ensembl" id="ENSHHUP00000024991.1"/>
    </source>
</evidence>
<evidence type="ECO:0000256" key="3">
    <source>
        <dbReference type="ARBA" id="ARBA00022679"/>
    </source>
</evidence>
<sequence length="288" mass="33027">MKGIKKIFWAVWRVWFYVVMLIPILIMCPFLVASILTERGYPYFFKMSRIWAKCVLFGMGFYYKVEKIQNLDPHKSYMFVANHTSMTDIMLMLAAVKNPFVFVGKMSLAKIPLFGFFYKRTSILVDRSCSKSRMEVFDEAQKRIDRGLSICIFPEGGVPHDESILLDTFKDGAFRLAVEHELPIVPLVFPDNKKRLSYTFYSGSPGLMRVKILPYVETAGKKGVLDRKEIKEEVRDLIYNELLDISPVLETPSPYMMSNSATLNGGATLFLTTFTLVRLPNTLSPSFI</sequence>
<comment type="pathway">
    <text evidence="1">Phospholipid metabolism; CDP-diacylglycerol biosynthesis; CDP-diacylglycerol from sn-glycerol 3-phosphate: step 2/3.</text>
</comment>
<dbReference type="PANTHER" id="PTHR10434">
    <property type="entry name" value="1-ACYL-SN-GLYCEROL-3-PHOSPHATE ACYLTRANSFERASE"/>
    <property type="match status" value="1"/>
</dbReference>
<dbReference type="PANTHER" id="PTHR10434:SF11">
    <property type="entry name" value="1-ACYL-SN-GLYCEROL-3-PHOSPHATE ACYLTRANSFERASE"/>
    <property type="match status" value="1"/>
</dbReference>
<dbReference type="Proteomes" id="UP000314982">
    <property type="component" value="Unassembled WGS sequence"/>
</dbReference>
<name>A0A4W5LGJ9_9TELE</name>
<evidence type="ECO:0000313" key="8">
    <source>
        <dbReference type="Proteomes" id="UP000314982"/>
    </source>
</evidence>
<keyword evidence="3" id="KW-0808">Transferase</keyword>
<protein>
    <recommendedName>
        <fullName evidence="2">1-acylglycerol-3-phosphate O-acyltransferase</fullName>
        <ecNumber evidence="2">2.3.1.51</ecNumber>
    </recommendedName>
</protein>
<dbReference type="InterPro" id="IPR002123">
    <property type="entry name" value="Plipid/glycerol_acylTrfase"/>
</dbReference>
<organism evidence="7 8">
    <name type="scientific">Hucho hucho</name>
    <name type="common">huchen</name>
    <dbReference type="NCBI Taxonomy" id="62062"/>
    <lineage>
        <taxon>Eukaryota</taxon>
        <taxon>Metazoa</taxon>
        <taxon>Chordata</taxon>
        <taxon>Craniata</taxon>
        <taxon>Vertebrata</taxon>
        <taxon>Euteleostomi</taxon>
        <taxon>Actinopterygii</taxon>
        <taxon>Neopterygii</taxon>
        <taxon>Teleostei</taxon>
        <taxon>Protacanthopterygii</taxon>
        <taxon>Salmoniformes</taxon>
        <taxon>Salmonidae</taxon>
        <taxon>Salmoninae</taxon>
        <taxon>Hucho</taxon>
    </lineage>
</organism>